<dbReference type="EMBL" id="JBBEGM010000003">
    <property type="protein sequence ID" value="MEJ2861554.1"/>
    <property type="molecule type" value="Genomic_DNA"/>
</dbReference>
<accession>A0ABU8M3Z7</accession>
<feature type="domain" description="FAD-dependent urate hydroxylase HpyO/Asp monooxygenase CreE-like FAD/NAD(P)-binding" evidence="1">
    <location>
        <begin position="11"/>
        <end position="170"/>
    </location>
</feature>
<evidence type="ECO:0000259" key="1">
    <source>
        <dbReference type="Pfam" id="PF13454"/>
    </source>
</evidence>
<dbReference type="Pfam" id="PF13454">
    <property type="entry name" value="NAD_binding_9"/>
    <property type="match status" value="1"/>
</dbReference>
<gene>
    <name evidence="2" type="ORF">WCD58_10325</name>
</gene>
<sequence length="471" mass="50877">MSSTEDTPSVVVVGNGAAGTLVVIELLRVARVTRRPLRVTWVGDGAPARGVAYATGRPWHRLNVPASSLTLAGADRTFPDWLAARDSSALTDPDDPRDDRDAEFAPRWAFGSYLADTLLDVRAATDRSLVDLEVVPGRAVGATMRPRGVDVDLADGRAVHGDRVVLATGPFGVERPPGATDDALAHPGMVVDPWRDGALDASGDQRVVLLGTGLTMVDAALSLARADRRVRLLAVSRSGFAPRAHSRTPGSVVDPVVTPDDDLGLDEIVDAVHLRIAAAPDRWRDVVDGLRPVIPGLWRSLSLDERARFLTEHARRWEIHRHRMAPAVADELRHLTVAGRLQIRSATVHEIDAVGARLVVRLREPTKGVDDLVEVDRVLSCVGAQEDVTAVSDPLVRSLLREGHARPHPLGLGFDTDPDGALTGAERRLFTLGATRRGDLYETTAIPEIRDQAESLARLLVPEPARAERSM</sequence>
<keyword evidence="3" id="KW-1185">Reference proteome</keyword>
<dbReference type="SUPFAM" id="SSF51905">
    <property type="entry name" value="FAD/NAD(P)-binding domain"/>
    <property type="match status" value="1"/>
</dbReference>
<dbReference type="PANTHER" id="PTHR40254:SF1">
    <property type="entry name" value="BLR0577 PROTEIN"/>
    <property type="match status" value="1"/>
</dbReference>
<organism evidence="2 3">
    <name type="scientific">Actinomycetospora flava</name>
    <dbReference type="NCBI Taxonomy" id="3129232"/>
    <lineage>
        <taxon>Bacteria</taxon>
        <taxon>Bacillati</taxon>
        <taxon>Actinomycetota</taxon>
        <taxon>Actinomycetes</taxon>
        <taxon>Pseudonocardiales</taxon>
        <taxon>Pseudonocardiaceae</taxon>
        <taxon>Actinomycetospora</taxon>
    </lineage>
</organism>
<name>A0ABU8M3Z7_9PSEU</name>
<dbReference type="RefSeq" id="WP_337702342.1">
    <property type="nucleotide sequence ID" value="NZ_JBBEGM010000003.1"/>
</dbReference>
<evidence type="ECO:0000313" key="3">
    <source>
        <dbReference type="Proteomes" id="UP001369736"/>
    </source>
</evidence>
<dbReference type="PRINTS" id="PR00368">
    <property type="entry name" value="FADPNR"/>
</dbReference>
<dbReference type="InterPro" id="IPR038732">
    <property type="entry name" value="HpyO/CreE_NAD-binding"/>
</dbReference>
<dbReference type="PANTHER" id="PTHR40254">
    <property type="entry name" value="BLR0577 PROTEIN"/>
    <property type="match status" value="1"/>
</dbReference>
<reference evidence="2 3" key="1">
    <citation type="submission" date="2024-03" db="EMBL/GenBank/DDBJ databases">
        <title>Actinomycetospora sp. OC33-EN07, a novel actinomycete isolated from wild orchid (Aerides multiflora).</title>
        <authorList>
            <person name="Suriyachadkun C."/>
        </authorList>
    </citation>
    <scope>NUCLEOTIDE SEQUENCE [LARGE SCALE GENOMIC DNA]</scope>
    <source>
        <strain evidence="2 3">OC33-EN07</strain>
    </source>
</reference>
<proteinExistence type="predicted"/>
<dbReference type="InterPro" id="IPR052189">
    <property type="entry name" value="L-asp_N-monooxygenase_NS-form"/>
</dbReference>
<dbReference type="PRINTS" id="PR00411">
    <property type="entry name" value="PNDRDTASEI"/>
</dbReference>
<protein>
    <submittedName>
        <fullName evidence="2">FAD/NAD(P)-binding protein</fullName>
    </submittedName>
</protein>
<dbReference type="Gene3D" id="3.50.50.60">
    <property type="entry name" value="FAD/NAD(P)-binding domain"/>
    <property type="match status" value="1"/>
</dbReference>
<dbReference type="InterPro" id="IPR036188">
    <property type="entry name" value="FAD/NAD-bd_sf"/>
</dbReference>
<dbReference type="Proteomes" id="UP001369736">
    <property type="component" value="Unassembled WGS sequence"/>
</dbReference>
<evidence type="ECO:0000313" key="2">
    <source>
        <dbReference type="EMBL" id="MEJ2861554.1"/>
    </source>
</evidence>
<comment type="caution">
    <text evidence="2">The sequence shown here is derived from an EMBL/GenBank/DDBJ whole genome shotgun (WGS) entry which is preliminary data.</text>
</comment>